<dbReference type="Gene3D" id="1.25.40.10">
    <property type="entry name" value="Tetratricopeptide repeat domain"/>
    <property type="match status" value="6"/>
</dbReference>
<gene>
    <name evidence="6" type="ORF">FYJ33_11645</name>
</gene>
<comment type="caution">
    <text evidence="6">The sequence shown here is derived from an EMBL/GenBank/DDBJ whole genome shotgun (WGS) entry which is preliminary data.</text>
</comment>
<dbReference type="InterPro" id="IPR019734">
    <property type="entry name" value="TPR_rpt"/>
</dbReference>
<dbReference type="AlphaFoldDB" id="A0A7X2T1W2"/>
<evidence type="ECO:0000313" key="7">
    <source>
        <dbReference type="Proteomes" id="UP000460287"/>
    </source>
</evidence>
<dbReference type="InterPro" id="IPR051685">
    <property type="entry name" value="Ycf3/AcsC/BcsC/TPR_MFPF"/>
</dbReference>
<dbReference type="InterPro" id="IPR001623">
    <property type="entry name" value="DnaJ_domain"/>
</dbReference>
<dbReference type="RefSeq" id="WP_154531925.1">
    <property type="nucleotide sequence ID" value="NZ_VULX01000020.1"/>
</dbReference>
<keyword evidence="3 4" id="KW-0802">TPR repeat</keyword>
<evidence type="ECO:0000256" key="4">
    <source>
        <dbReference type="PROSITE-ProRule" id="PRU00339"/>
    </source>
</evidence>
<organism evidence="6 7">
    <name type="scientific">Inconstantimicrobium porci</name>
    <dbReference type="NCBI Taxonomy" id="2652291"/>
    <lineage>
        <taxon>Bacteria</taxon>
        <taxon>Bacillati</taxon>
        <taxon>Bacillota</taxon>
        <taxon>Clostridia</taxon>
        <taxon>Eubacteriales</taxon>
        <taxon>Clostridiaceae</taxon>
        <taxon>Inconstantimicrobium</taxon>
    </lineage>
</organism>
<dbReference type="PROSITE" id="PS50293">
    <property type="entry name" value="TPR_REGION"/>
    <property type="match status" value="2"/>
</dbReference>
<feature type="repeat" description="TPR" evidence="4">
    <location>
        <begin position="378"/>
        <end position="411"/>
    </location>
</feature>
<dbReference type="PANTHER" id="PTHR44943">
    <property type="entry name" value="CELLULOSE SYNTHASE OPERON PROTEIN C"/>
    <property type="match status" value="1"/>
</dbReference>
<sequence>MNKWAILGIKPTNDKDKLKEAYFDKLSVVNPEDDEEGFKQLRNAYESLLKDIDNQDELDNQCEDDNQLSLWLKKVDYVYSRFSQRISCDDWEQLLKDDICFCLDTKEDASMALLEYLMDHCFMPQKIWVLLNQHFGWMDNKQDLYEEFPEEGFIDYVEHRIEYADSLNYELFSEIDDSNDYDEWIRLYYQISRELRENKTEQIEKDFAMMQSLNIKHPYQAILNIKYLVLQSKLDEAATIAENLIQRYSDEPGVIYAMAKVRLHQENYNEALKYYKMMLDITPDNYNCLRDIADCKLSLGDYEEAKKIYHDLIDRNNYDKYVRGQLEKVNDKIIQLMKGDFDKSNSDKMLKLGWCLYENGRYDEILDLVKSVDKEDEARFYNLLGRTYKELNRYSEALEYYKKCCYILENEDKQGRHLPYIYGEIGKMYAALEEYEKAIEYCDKALDMNHEDIAALDLKACALAKMEQYKESLKYFDKCIDINDKYFEVLLHRSNLLSELGYDADALSDAEKAEELEPRFSECYVMQMKLYCEHEQFDDALEVYHRAEEYDAVTDKTKLYRAKAVFGKRKNKKAKTILNEILNNIEENGDTCKILAEVYGELALVYSKLQKSEQADEYINKAIEIAPENPHLYNKAGIIFDNKRKWETAIEYYKKAIEIMGDRARAEFFTNIALSFIKLKQYDEAINYYGQAIELYPHNSELYVKKARAHELIKQYDEAMELYEECLEFDDYNKDYINHKLEELYEIKNKELQHFFYEYRNAARECEHDGNKEKAAQLYKMALDICDKITNKDASQYTEMAECCRALGDLEKVIFYCNMCKEHMCCKSKECFDSLYVLAGAYEDKKDYENALECYYRIIESEGSDDDSEKAIKRIKKTMMKKNS</sequence>
<dbReference type="Proteomes" id="UP000460287">
    <property type="component" value="Unassembled WGS sequence"/>
</dbReference>
<evidence type="ECO:0000256" key="1">
    <source>
        <dbReference type="ARBA" id="ARBA00022705"/>
    </source>
</evidence>
<feature type="repeat" description="TPR" evidence="4">
    <location>
        <begin position="832"/>
        <end position="865"/>
    </location>
</feature>
<feature type="repeat" description="TPR" evidence="4">
    <location>
        <begin position="596"/>
        <end position="629"/>
    </location>
</feature>
<proteinExistence type="predicted"/>
<dbReference type="SMART" id="SM00028">
    <property type="entry name" value="TPR"/>
    <property type="match status" value="13"/>
</dbReference>
<dbReference type="PROSITE" id="PS50076">
    <property type="entry name" value="DNAJ_2"/>
    <property type="match status" value="1"/>
</dbReference>
<dbReference type="GO" id="GO:0006260">
    <property type="term" value="P:DNA replication"/>
    <property type="evidence" value="ECO:0007669"/>
    <property type="project" value="UniProtKB-KW"/>
</dbReference>
<reference evidence="6 7" key="1">
    <citation type="submission" date="2019-08" db="EMBL/GenBank/DDBJ databases">
        <title>In-depth cultivation of the pig gut microbiome towards novel bacterial diversity and tailored functional studies.</title>
        <authorList>
            <person name="Wylensek D."/>
            <person name="Hitch T.C.A."/>
            <person name="Clavel T."/>
        </authorList>
    </citation>
    <scope>NUCLEOTIDE SEQUENCE [LARGE SCALE GENOMIC DNA]</scope>
    <source>
        <strain evidence="6 7">WCA-383-APC-5B</strain>
    </source>
</reference>
<dbReference type="PANTHER" id="PTHR44943:SF8">
    <property type="entry name" value="TPR REPEAT-CONTAINING PROTEIN MJ0263"/>
    <property type="match status" value="1"/>
</dbReference>
<protein>
    <submittedName>
        <fullName evidence="6">Tetratricopeptide repeat protein</fullName>
    </submittedName>
</protein>
<keyword evidence="2" id="KW-0677">Repeat</keyword>
<dbReference type="SUPFAM" id="SSF46565">
    <property type="entry name" value="Chaperone J-domain"/>
    <property type="match status" value="1"/>
</dbReference>
<name>A0A7X2T1W2_9CLOT</name>
<dbReference type="SUPFAM" id="SSF48452">
    <property type="entry name" value="TPR-like"/>
    <property type="match status" value="2"/>
</dbReference>
<feature type="repeat" description="TPR" evidence="4">
    <location>
        <begin position="700"/>
        <end position="733"/>
    </location>
</feature>
<dbReference type="EMBL" id="VULX01000020">
    <property type="protein sequence ID" value="MSR92027.1"/>
    <property type="molecule type" value="Genomic_DNA"/>
</dbReference>
<feature type="repeat" description="TPR" evidence="4">
    <location>
        <begin position="666"/>
        <end position="699"/>
    </location>
</feature>
<dbReference type="PROSITE" id="PS50005">
    <property type="entry name" value="TPR"/>
    <property type="match status" value="8"/>
</dbReference>
<dbReference type="InterPro" id="IPR056834">
    <property type="entry name" value="ARM_TT21_C"/>
</dbReference>
<feature type="repeat" description="TPR" evidence="4">
    <location>
        <begin position="252"/>
        <end position="285"/>
    </location>
</feature>
<keyword evidence="7" id="KW-1185">Reference proteome</keyword>
<dbReference type="Pfam" id="PF13181">
    <property type="entry name" value="TPR_8"/>
    <property type="match status" value="4"/>
</dbReference>
<evidence type="ECO:0000259" key="5">
    <source>
        <dbReference type="PROSITE" id="PS50076"/>
    </source>
</evidence>
<evidence type="ECO:0000256" key="2">
    <source>
        <dbReference type="ARBA" id="ARBA00022737"/>
    </source>
</evidence>
<evidence type="ECO:0000313" key="6">
    <source>
        <dbReference type="EMBL" id="MSR92027.1"/>
    </source>
</evidence>
<accession>A0A7X2T1W2</accession>
<feature type="domain" description="J" evidence="5">
    <location>
        <begin position="2"/>
        <end position="59"/>
    </location>
</feature>
<dbReference type="InterPro" id="IPR036869">
    <property type="entry name" value="J_dom_sf"/>
</dbReference>
<evidence type="ECO:0000256" key="3">
    <source>
        <dbReference type="ARBA" id="ARBA00022803"/>
    </source>
</evidence>
<feature type="repeat" description="TPR" evidence="4">
    <location>
        <begin position="419"/>
        <end position="452"/>
    </location>
</feature>
<dbReference type="SUPFAM" id="SSF81901">
    <property type="entry name" value="HCP-like"/>
    <property type="match status" value="1"/>
</dbReference>
<dbReference type="Pfam" id="PF00515">
    <property type="entry name" value="TPR_1"/>
    <property type="match status" value="1"/>
</dbReference>
<feature type="repeat" description="TPR" evidence="4">
    <location>
        <begin position="630"/>
        <end position="663"/>
    </location>
</feature>
<dbReference type="Pfam" id="PF14559">
    <property type="entry name" value="TPR_19"/>
    <property type="match status" value="1"/>
</dbReference>
<dbReference type="InterPro" id="IPR011990">
    <property type="entry name" value="TPR-like_helical_dom_sf"/>
</dbReference>
<dbReference type="Pfam" id="PF25063">
    <property type="entry name" value="ARM_TT21_C"/>
    <property type="match status" value="1"/>
</dbReference>
<keyword evidence="1" id="KW-0235">DNA replication</keyword>